<feature type="transmembrane region" description="Helical" evidence="10">
    <location>
        <begin position="185"/>
        <end position="207"/>
    </location>
</feature>
<dbReference type="SUPFAM" id="SSF103473">
    <property type="entry name" value="MFS general substrate transporter"/>
    <property type="match status" value="2"/>
</dbReference>
<feature type="transmembrane region" description="Helical" evidence="10">
    <location>
        <begin position="405"/>
        <end position="427"/>
    </location>
</feature>
<dbReference type="RefSeq" id="WP_137602841.1">
    <property type="nucleotide sequence ID" value="NZ_BJEB01000095.1"/>
</dbReference>
<evidence type="ECO:0000256" key="4">
    <source>
        <dbReference type="ARBA" id="ARBA00022475"/>
    </source>
</evidence>
<dbReference type="NCBIfam" id="TIGR00924">
    <property type="entry name" value="yjdL_sub1_fam"/>
    <property type="match status" value="1"/>
</dbReference>
<gene>
    <name evidence="11" type="ORF">F0161_09580</name>
</gene>
<feature type="transmembrane region" description="Helical" evidence="10">
    <location>
        <begin position="232"/>
        <end position="254"/>
    </location>
</feature>
<comment type="function">
    <text evidence="8">Proton-dependent uptake of di- or tri-peptides.</text>
</comment>
<keyword evidence="5 10" id="KW-0812">Transmembrane</keyword>
<dbReference type="GO" id="GO:0035443">
    <property type="term" value="P:tripeptide transmembrane transport"/>
    <property type="evidence" value="ECO:0007669"/>
    <property type="project" value="UniProtKB-ARBA"/>
</dbReference>
<feature type="transmembrane region" description="Helical" evidence="10">
    <location>
        <begin position="466"/>
        <end position="487"/>
    </location>
</feature>
<evidence type="ECO:0000256" key="7">
    <source>
        <dbReference type="ARBA" id="ARBA00023136"/>
    </source>
</evidence>
<comment type="similarity">
    <text evidence="2">Belongs to the major facilitator superfamily. Proton-dependent oligopeptide transporter (POT/PTR) (TC 2.A.17) family.</text>
</comment>
<feature type="transmembrane region" description="Helical" evidence="10">
    <location>
        <begin position="294"/>
        <end position="310"/>
    </location>
</feature>
<dbReference type="CDD" id="cd17346">
    <property type="entry name" value="MFS_DtpA_like"/>
    <property type="match status" value="1"/>
</dbReference>
<evidence type="ECO:0000256" key="10">
    <source>
        <dbReference type="SAM" id="Phobius"/>
    </source>
</evidence>
<dbReference type="PANTHER" id="PTHR23517:SF15">
    <property type="entry name" value="PROTON-DEPENDENT OLIGOPEPTIDE FAMILY TRANSPORT PROTEIN"/>
    <property type="match status" value="1"/>
</dbReference>
<feature type="transmembrane region" description="Helical" evidence="10">
    <location>
        <begin position="260"/>
        <end position="282"/>
    </location>
</feature>
<keyword evidence="3" id="KW-0813">Transport</keyword>
<keyword evidence="6 10" id="KW-1133">Transmembrane helix</keyword>
<evidence type="ECO:0000256" key="9">
    <source>
        <dbReference type="ARBA" id="ARBA00069644"/>
    </source>
</evidence>
<feature type="transmembrane region" description="Helical" evidence="10">
    <location>
        <begin position="30"/>
        <end position="47"/>
    </location>
</feature>
<dbReference type="Proteomes" id="UP000325295">
    <property type="component" value="Chromosome"/>
</dbReference>
<evidence type="ECO:0000256" key="1">
    <source>
        <dbReference type="ARBA" id="ARBA00004651"/>
    </source>
</evidence>
<dbReference type="InterPro" id="IPR000109">
    <property type="entry name" value="POT_fam"/>
</dbReference>
<keyword evidence="7 10" id="KW-0472">Membrane</keyword>
<evidence type="ECO:0000256" key="6">
    <source>
        <dbReference type="ARBA" id="ARBA00022989"/>
    </source>
</evidence>
<dbReference type="Pfam" id="PF00854">
    <property type="entry name" value="PTR2"/>
    <property type="match status" value="1"/>
</dbReference>
<protein>
    <recommendedName>
        <fullName evidence="9">Di-/tripeptide transporter</fullName>
    </recommendedName>
</protein>
<evidence type="ECO:0000256" key="2">
    <source>
        <dbReference type="ARBA" id="ARBA00005982"/>
    </source>
</evidence>
<dbReference type="InterPro" id="IPR005279">
    <property type="entry name" value="Dipep/tripep_permease"/>
</dbReference>
<dbReference type="GO" id="GO:0015333">
    <property type="term" value="F:peptide:proton symporter activity"/>
    <property type="evidence" value="ECO:0007669"/>
    <property type="project" value="UniProtKB-ARBA"/>
</dbReference>
<evidence type="ECO:0000256" key="8">
    <source>
        <dbReference type="ARBA" id="ARBA00059575"/>
    </source>
</evidence>
<dbReference type="OrthoDB" id="9772725at2"/>
<dbReference type="GO" id="GO:0005886">
    <property type="term" value="C:plasma membrane"/>
    <property type="evidence" value="ECO:0007669"/>
    <property type="project" value="UniProtKB-SubCell"/>
</dbReference>
<dbReference type="FunFam" id="1.20.1250.20:FF:000017">
    <property type="entry name" value="Dipeptide and tripeptide permease A"/>
    <property type="match status" value="1"/>
</dbReference>
<feature type="transmembrane region" description="Helical" evidence="10">
    <location>
        <begin position="153"/>
        <end position="173"/>
    </location>
</feature>
<dbReference type="PROSITE" id="PS01022">
    <property type="entry name" value="PTR2_1"/>
    <property type="match status" value="1"/>
</dbReference>
<keyword evidence="4" id="KW-1003">Cell membrane</keyword>
<dbReference type="KEGG" id="lnn:F0161_09580"/>
<proteinExistence type="inferred from homology"/>
<evidence type="ECO:0000313" key="12">
    <source>
        <dbReference type="Proteomes" id="UP000325295"/>
    </source>
</evidence>
<dbReference type="PANTHER" id="PTHR23517">
    <property type="entry name" value="RESISTANCE PROTEIN MDTM, PUTATIVE-RELATED-RELATED"/>
    <property type="match status" value="1"/>
</dbReference>
<organism evidence="11 12">
    <name type="scientific">Paucilactobacillus nenjiangensis</name>
    <dbReference type="NCBI Taxonomy" id="1296540"/>
    <lineage>
        <taxon>Bacteria</taxon>
        <taxon>Bacillati</taxon>
        <taxon>Bacillota</taxon>
        <taxon>Bacilli</taxon>
        <taxon>Lactobacillales</taxon>
        <taxon>Lactobacillaceae</taxon>
        <taxon>Paucilactobacillus</taxon>
    </lineage>
</organism>
<dbReference type="AlphaFoldDB" id="A0A5P1X731"/>
<feature type="transmembrane region" description="Helical" evidence="10">
    <location>
        <begin position="113"/>
        <end position="132"/>
    </location>
</feature>
<name>A0A5P1X731_9LACO</name>
<dbReference type="GO" id="GO:0071916">
    <property type="term" value="F:dipeptide transmembrane transporter activity"/>
    <property type="evidence" value="ECO:0007669"/>
    <property type="project" value="UniProtKB-ARBA"/>
</dbReference>
<feature type="transmembrane region" description="Helical" evidence="10">
    <location>
        <begin position="91"/>
        <end position="107"/>
    </location>
</feature>
<feature type="transmembrane region" description="Helical" evidence="10">
    <location>
        <begin position="372"/>
        <end position="393"/>
    </location>
</feature>
<dbReference type="InterPro" id="IPR018456">
    <property type="entry name" value="PTR2_symporter_CS"/>
</dbReference>
<dbReference type="EMBL" id="CP043939">
    <property type="protein sequence ID" value="QER68067.1"/>
    <property type="molecule type" value="Genomic_DNA"/>
</dbReference>
<keyword evidence="12" id="KW-1185">Reference proteome</keyword>
<comment type="subcellular location">
    <subcellularLocation>
        <location evidence="1">Cell membrane</location>
        <topology evidence="1">Multi-pass membrane protein</topology>
    </subcellularLocation>
</comment>
<sequence length="498" mass="54240">MDKKAKLDTAFLGQPRGLSTLFFTEMWERFSYYGMRAILIFYMILAVKDGGLGFDQTTAASVMSIYGSLVYMSGVIGGWLSDRIWGSRKTVFIGGVLIMLGHISLSIPGGSAALFASIAFIVAGTGLLKPNVSEMVGGLYSETDRRRDAGFSLFVFGINFGAAVAPILVPWASDGFGMNLFGGHINYHAGFALAAIGMFFGLLQYYFDGKKYLPSESNYPKDPIERENMKSIIIWTVIAIVALVAVVGLLGAMGNLNIDSIIWLITVIAIALPIIYFVTMLNSRKVEKVEKSRVWAYIPLFVAAAMFWGIEESGSSILALFAANRTVLHLGGWHFQAANFQLLNPLFIMILTPVFVVIWSKWKNQPSAPGKFAAGLVIAGLSYVFIAMPGLLYGTSGRVSPLWLVGSWFIVEIAEMLISPIGLSLTTKLAPKAFTAQMMSMWFLSNSAGQAINAQIVKFYTPGTEVQYFLAVGGASVVLGIILFFFVKPIHKLMAGIN</sequence>
<dbReference type="Gene3D" id="1.20.1250.20">
    <property type="entry name" value="MFS general substrate transporter like domains"/>
    <property type="match status" value="1"/>
</dbReference>
<dbReference type="InterPro" id="IPR036259">
    <property type="entry name" value="MFS_trans_sf"/>
</dbReference>
<feature type="transmembrane region" description="Helical" evidence="10">
    <location>
        <begin position="59"/>
        <end position="79"/>
    </location>
</feature>
<evidence type="ECO:0000256" key="3">
    <source>
        <dbReference type="ARBA" id="ARBA00022448"/>
    </source>
</evidence>
<dbReference type="GO" id="GO:0042937">
    <property type="term" value="F:tripeptide transmembrane transporter activity"/>
    <property type="evidence" value="ECO:0007669"/>
    <property type="project" value="UniProtKB-ARBA"/>
</dbReference>
<feature type="transmembrane region" description="Helical" evidence="10">
    <location>
        <begin position="342"/>
        <end position="360"/>
    </location>
</feature>
<evidence type="ECO:0000313" key="11">
    <source>
        <dbReference type="EMBL" id="QER68067.1"/>
    </source>
</evidence>
<dbReference type="InterPro" id="IPR050171">
    <property type="entry name" value="MFS_Transporters"/>
</dbReference>
<reference evidence="11 12" key="1">
    <citation type="submission" date="2019-09" db="EMBL/GenBank/DDBJ databases">
        <title>Complete Genome Sequence of Lactobacillus nenjiangensis SH-Y15, isolated from sauerkraut.</title>
        <authorList>
            <person name="Yang H."/>
        </authorList>
    </citation>
    <scope>NUCLEOTIDE SEQUENCE [LARGE SCALE GENOMIC DNA]</scope>
    <source>
        <strain evidence="11 12">SH-Y15</strain>
    </source>
</reference>
<evidence type="ECO:0000256" key="5">
    <source>
        <dbReference type="ARBA" id="ARBA00022692"/>
    </source>
</evidence>
<accession>A0A5P1X731</accession>